<dbReference type="InterPro" id="IPR050272">
    <property type="entry name" value="Isochorismatase-like_hydrls"/>
</dbReference>
<accession>A0A075JJK5</accession>
<evidence type="ECO:0000313" key="4">
    <source>
        <dbReference type="Proteomes" id="UP000027986"/>
    </source>
</evidence>
<dbReference type="Gene3D" id="3.40.50.850">
    <property type="entry name" value="Isochorismatase-like"/>
    <property type="match status" value="1"/>
</dbReference>
<dbReference type="Pfam" id="PF00857">
    <property type="entry name" value="Isochorismatase"/>
    <property type="match status" value="1"/>
</dbReference>
<dbReference type="AlphaFoldDB" id="A0A075JJK5"/>
<dbReference type="PANTHER" id="PTHR43540:SF6">
    <property type="entry name" value="ISOCHORISMATASE-LIKE DOMAIN-CONTAINING PROTEIN"/>
    <property type="match status" value="1"/>
</dbReference>
<evidence type="ECO:0000313" key="3">
    <source>
        <dbReference type="EMBL" id="AIF40178.1"/>
    </source>
</evidence>
<dbReference type="InterPro" id="IPR000868">
    <property type="entry name" value="Isochorismatase-like_dom"/>
</dbReference>
<keyword evidence="1" id="KW-0378">Hydrolase</keyword>
<name>A0A075JJK5_9MICO</name>
<dbReference type="RefSeq" id="WP_038567030.1">
    <property type="nucleotide sequence ID" value="NZ_CP008889.1"/>
</dbReference>
<dbReference type="GeneID" id="41840289"/>
<protein>
    <recommendedName>
        <fullName evidence="2">Isochorismatase-like domain-containing protein</fullName>
    </recommendedName>
</protein>
<proteinExistence type="predicted"/>
<gene>
    <name evidence="3" type="ORF">HX89_03550</name>
</gene>
<dbReference type="PANTHER" id="PTHR43540">
    <property type="entry name" value="PEROXYUREIDOACRYLATE/UREIDOACRYLATE AMIDOHYDROLASE-RELATED"/>
    <property type="match status" value="1"/>
</dbReference>
<dbReference type="HOGENOM" id="CLU_068979_5_5_11"/>
<dbReference type="Proteomes" id="UP000027986">
    <property type="component" value="Chromosome"/>
</dbReference>
<dbReference type="SUPFAM" id="SSF52499">
    <property type="entry name" value="Isochorismatase-like hydrolases"/>
    <property type="match status" value="1"/>
</dbReference>
<evidence type="ECO:0000256" key="1">
    <source>
        <dbReference type="ARBA" id="ARBA00022801"/>
    </source>
</evidence>
<organism evidence="3 4">
    <name type="scientific">Dermacoccus nishinomiyaensis</name>
    <dbReference type="NCBI Taxonomy" id="1274"/>
    <lineage>
        <taxon>Bacteria</taxon>
        <taxon>Bacillati</taxon>
        <taxon>Actinomycetota</taxon>
        <taxon>Actinomycetes</taxon>
        <taxon>Micrococcales</taxon>
        <taxon>Dermacoccaceae</taxon>
        <taxon>Dermacoccus</taxon>
    </lineage>
</organism>
<keyword evidence="4" id="KW-1185">Reference proteome</keyword>
<dbReference type="EMBL" id="CP008889">
    <property type="protein sequence ID" value="AIF40178.1"/>
    <property type="molecule type" value="Genomic_DNA"/>
</dbReference>
<dbReference type="eggNOG" id="COG1335">
    <property type="taxonomic scope" value="Bacteria"/>
</dbReference>
<dbReference type="GO" id="GO:0016787">
    <property type="term" value="F:hydrolase activity"/>
    <property type="evidence" value="ECO:0007669"/>
    <property type="project" value="UniProtKB-KW"/>
</dbReference>
<evidence type="ECO:0000259" key="2">
    <source>
        <dbReference type="Pfam" id="PF00857"/>
    </source>
</evidence>
<reference evidence="3 4" key="1">
    <citation type="submission" date="2014-07" db="EMBL/GenBank/DDBJ databases">
        <title>Genome Sequencing of Dermacoccus nishinomiyaensis.</title>
        <authorList>
            <person name="Hong K.W."/>
            <person name="Chan K.G."/>
        </authorList>
    </citation>
    <scope>NUCLEOTIDE SEQUENCE [LARGE SCALE GENOMIC DNA]</scope>
    <source>
        <strain evidence="3 4">M25</strain>
    </source>
</reference>
<feature type="domain" description="Isochorismatase-like" evidence="2">
    <location>
        <begin position="4"/>
        <end position="140"/>
    </location>
</feature>
<sequence length="177" mass="19317">MSETALLVVDVQNDVMAESVNSDDVVAKISSLVDRAREQGVPVIWVQHSDPGMPRDSDEWQIVAQLVPAPDEPVVHKTWGDAFVETDLAERLQERGVKRIVLCGAQTDACIRSTFYGGIHRGYDMTLVEDAHTTADMREHGLPYGPDEAIRVLNAQASWTKQPDAVGSTTTAADAFA</sequence>
<dbReference type="KEGG" id="dni:HX89_03550"/>
<dbReference type="OrthoDB" id="3174612at2"/>
<dbReference type="InterPro" id="IPR036380">
    <property type="entry name" value="Isochorismatase-like_sf"/>
</dbReference>